<comment type="caution">
    <text evidence="1">The sequence shown here is derived from an EMBL/GenBank/DDBJ whole genome shotgun (WGS) entry which is preliminary data.</text>
</comment>
<accession>A0A5M3XYD0</accession>
<proteinExistence type="predicted"/>
<name>A0A5M3XYD0_9ACTN</name>
<dbReference type="RefSeq" id="WP_155350879.1">
    <property type="nucleotide sequence ID" value="NZ_BAAAHM010000056.1"/>
</dbReference>
<organism evidence="1 2">
    <name type="scientific">Acrocarpospora pleiomorpha</name>
    <dbReference type="NCBI Taxonomy" id="90975"/>
    <lineage>
        <taxon>Bacteria</taxon>
        <taxon>Bacillati</taxon>
        <taxon>Actinomycetota</taxon>
        <taxon>Actinomycetes</taxon>
        <taxon>Streptosporangiales</taxon>
        <taxon>Streptosporangiaceae</taxon>
        <taxon>Acrocarpospora</taxon>
    </lineage>
</organism>
<reference evidence="1 2" key="1">
    <citation type="submission" date="2019-10" db="EMBL/GenBank/DDBJ databases">
        <title>Whole genome shotgun sequence of Acrocarpospora pleiomorpha NBRC 16267.</title>
        <authorList>
            <person name="Ichikawa N."/>
            <person name="Kimura A."/>
            <person name="Kitahashi Y."/>
            <person name="Komaki H."/>
            <person name="Oguchi A."/>
        </authorList>
    </citation>
    <scope>NUCLEOTIDE SEQUENCE [LARGE SCALE GENOMIC DNA]</scope>
    <source>
        <strain evidence="1 2">NBRC 16267</strain>
    </source>
</reference>
<gene>
    <name evidence="1" type="ORF">Aple_090360</name>
</gene>
<dbReference type="Proteomes" id="UP000377595">
    <property type="component" value="Unassembled WGS sequence"/>
</dbReference>
<dbReference type="AlphaFoldDB" id="A0A5M3XYD0"/>
<dbReference type="EMBL" id="BLAF01000080">
    <property type="protein sequence ID" value="GES26137.1"/>
    <property type="molecule type" value="Genomic_DNA"/>
</dbReference>
<sequence length="223" mass="24502">MPVDWINRNAGAVDRVGVEIQAPDEAVEAMIAFEQRYGGLGVNGMEYGLDGEATVYCTAEGWAFPGIWDGDWTWGVEVLLDGRAGITLADKPLRILNRSIDQRLEAHALLAAVRHWPHLLLELASPQGIVPVLAGADFPSPANEASGPADLWWFDGVSAVHLRLNNWWTRDHDVWIARCFSKEAIGLSQLKELLLTQVIGSLVPGEVWCSLCCRFSAVDRPCS</sequence>
<keyword evidence="2" id="KW-1185">Reference proteome</keyword>
<evidence type="ECO:0000313" key="1">
    <source>
        <dbReference type="EMBL" id="GES26137.1"/>
    </source>
</evidence>
<protein>
    <submittedName>
        <fullName evidence="1">Uncharacterized protein</fullName>
    </submittedName>
</protein>
<dbReference type="OrthoDB" id="3375521at2"/>
<evidence type="ECO:0000313" key="2">
    <source>
        <dbReference type="Proteomes" id="UP000377595"/>
    </source>
</evidence>